<sequence length="140" mass="16055">VWDQLDLLNDFSIDLIDSPNKKVLLDLPDNVILLILAYLPSPDLCRVRCVNRRLCALEETVVHPINNFQNLIISVLQDGIDGMVKVQYRRSSTSSSIWGSLLKELHHFLKFISHRNVSFIVVAANFPNAWSKYELTHEVI</sequence>
<reference evidence="2" key="1">
    <citation type="submission" date="2023-10" db="EMBL/GenBank/DDBJ databases">
        <title>Genome assembly of Pristionchus species.</title>
        <authorList>
            <person name="Yoshida K."/>
            <person name="Sommer R.J."/>
        </authorList>
    </citation>
    <scope>NUCLEOTIDE SEQUENCE</scope>
    <source>
        <strain evidence="2">RS5133</strain>
    </source>
</reference>
<feature type="non-terminal residue" evidence="2">
    <location>
        <position position="140"/>
    </location>
</feature>
<dbReference type="AlphaFoldDB" id="A0AAV5V5S8"/>
<comment type="caution">
    <text evidence="2">The sequence shown here is derived from an EMBL/GenBank/DDBJ whole genome shotgun (WGS) entry which is preliminary data.</text>
</comment>
<evidence type="ECO:0000313" key="3">
    <source>
        <dbReference type="Proteomes" id="UP001432322"/>
    </source>
</evidence>
<dbReference type="InterPro" id="IPR032675">
    <property type="entry name" value="LRR_dom_sf"/>
</dbReference>
<dbReference type="Gene3D" id="3.80.10.10">
    <property type="entry name" value="Ribonuclease Inhibitor"/>
    <property type="match status" value="1"/>
</dbReference>
<gene>
    <name evidence="2" type="ORF">PFISCL1PPCAC_5216</name>
</gene>
<evidence type="ECO:0000259" key="1">
    <source>
        <dbReference type="PROSITE" id="PS50181"/>
    </source>
</evidence>
<dbReference type="EMBL" id="BTSY01000002">
    <property type="protein sequence ID" value="GMT13919.1"/>
    <property type="molecule type" value="Genomic_DNA"/>
</dbReference>
<keyword evidence="3" id="KW-1185">Reference proteome</keyword>
<protein>
    <recommendedName>
        <fullName evidence="1">F-box domain-containing protein</fullName>
    </recommendedName>
</protein>
<feature type="domain" description="F-box" evidence="1">
    <location>
        <begin position="21"/>
        <end position="71"/>
    </location>
</feature>
<dbReference type="CDD" id="cd09917">
    <property type="entry name" value="F-box_SF"/>
    <property type="match status" value="1"/>
</dbReference>
<feature type="non-terminal residue" evidence="2">
    <location>
        <position position="1"/>
    </location>
</feature>
<dbReference type="PROSITE" id="PS50181">
    <property type="entry name" value="FBOX"/>
    <property type="match status" value="1"/>
</dbReference>
<dbReference type="SUPFAM" id="SSF81383">
    <property type="entry name" value="F-box domain"/>
    <property type="match status" value="1"/>
</dbReference>
<evidence type="ECO:0000313" key="2">
    <source>
        <dbReference type="EMBL" id="GMT13919.1"/>
    </source>
</evidence>
<dbReference type="InterPro" id="IPR001810">
    <property type="entry name" value="F-box_dom"/>
</dbReference>
<name>A0AAV5V5S8_9BILA</name>
<accession>A0AAV5V5S8</accession>
<proteinExistence type="predicted"/>
<organism evidence="2 3">
    <name type="scientific">Pristionchus fissidentatus</name>
    <dbReference type="NCBI Taxonomy" id="1538716"/>
    <lineage>
        <taxon>Eukaryota</taxon>
        <taxon>Metazoa</taxon>
        <taxon>Ecdysozoa</taxon>
        <taxon>Nematoda</taxon>
        <taxon>Chromadorea</taxon>
        <taxon>Rhabditida</taxon>
        <taxon>Rhabditina</taxon>
        <taxon>Diplogasteromorpha</taxon>
        <taxon>Diplogasteroidea</taxon>
        <taxon>Neodiplogasteridae</taxon>
        <taxon>Pristionchus</taxon>
    </lineage>
</organism>
<dbReference type="Pfam" id="PF00646">
    <property type="entry name" value="F-box"/>
    <property type="match status" value="1"/>
</dbReference>
<dbReference type="SMART" id="SM00256">
    <property type="entry name" value="FBOX"/>
    <property type="match status" value="1"/>
</dbReference>
<dbReference type="InterPro" id="IPR036047">
    <property type="entry name" value="F-box-like_dom_sf"/>
</dbReference>
<dbReference type="Proteomes" id="UP001432322">
    <property type="component" value="Unassembled WGS sequence"/>
</dbReference>